<dbReference type="EMBL" id="KN716682">
    <property type="protein sequence ID" value="KJH42302.1"/>
    <property type="molecule type" value="Genomic_DNA"/>
</dbReference>
<proteinExistence type="predicted"/>
<organism evidence="1 2">
    <name type="scientific">Dictyocaulus viviparus</name>
    <name type="common">Bovine lungworm</name>
    <dbReference type="NCBI Taxonomy" id="29172"/>
    <lineage>
        <taxon>Eukaryota</taxon>
        <taxon>Metazoa</taxon>
        <taxon>Ecdysozoa</taxon>
        <taxon>Nematoda</taxon>
        <taxon>Chromadorea</taxon>
        <taxon>Rhabditida</taxon>
        <taxon>Rhabditina</taxon>
        <taxon>Rhabditomorpha</taxon>
        <taxon>Strongyloidea</taxon>
        <taxon>Metastrongylidae</taxon>
        <taxon>Dictyocaulus</taxon>
    </lineage>
</organism>
<reference evidence="2" key="2">
    <citation type="journal article" date="2016" name="Sci. Rep.">
        <title>Dictyocaulus viviparus genome, variome and transcriptome elucidate lungworm biology and support future intervention.</title>
        <authorList>
            <person name="McNulty S.N."/>
            <person name="Strube C."/>
            <person name="Rosa B.A."/>
            <person name="Martin J.C."/>
            <person name="Tyagi R."/>
            <person name="Choi Y.J."/>
            <person name="Wang Q."/>
            <person name="Hallsworth Pepin K."/>
            <person name="Zhang X."/>
            <person name="Ozersky P."/>
            <person name="Wilson R.K."/>
            <person name="Sternberg P.W."/>
            <person name="Gasser R.B."/>
            <person name="Mitreva M."/>
        </authorList>
    </citation>
    <scope>NUCLEOTIDE SEQUENCE [LARGE SCALE GENOMIC DNA]</scope>
    <source>
        <strain evidence="2">HannoverDv2000</strain>
    </source>
</reference>
<reference evidence="1 2" key="1">
    <citation type="submission" date="2013-11" db="EMBL/GenBank/DDBJ databases">
        <title>Draft genome of the bovine lungworm Dictyocaulus viviparus.</title>
        <authorList>
            <person name="Mitreva M."/>
        </authorList>
    </citation>
    <scope>NUCLEOTIDE SEQUENCE [LARGE SCALE GENOMIC DNA]</scope>
    <source>
        <strain evidence="1 2">HannoverDv2000</strain>
    </source>
</reference>
<evidence type="ECO:0000313" key="2">
    <source>
        <dbReference type="Proteomes" id="UP000053766"/>
    </source>
</evidence>
<sequence length="142" mass="15007">MVSGCFSLGRPNGCGITGGRTLVGAVVGVTFFAGNLSQRLPRSSCSFLSSRSFFSSRSLRSSRSFRSHFDLSRWSSGSFTSSSSSSPNNNVAGGFNVGVGIAFLIENANLSPSQGTAVRNSIEAGELKALDVKRKKKKSKEQ</sequence>
<name>A0A0D8XEY8_DICVI</name>
<keyword evidence="2" id="KW-1185">Reference proteome</keyword>
<dbReference type="Proteomes" id="UP000053766">
    <property type="component" value="Unassembled WGS sequence"/>
</dbReference>
<accession>A0A0D8XEY8</accession>
<evidence type="ECO:0000313" key="1">
    <source>
        <dbReference type="EMBL" id="KJH42302.1"/>
    </source>
</evidence>
<dbReference type="AlphaFoldDB" id="A0A0D8XEY8"/>
<protein>
    <submittedName>
        <fullName evidence="1">Uncharacterized protein</fullName>
    </submittedName>
</protein>
<gene>
    <name evidence="1" type="ORF">DICVIV_11721</name>
</gene>